<protein>
    <submittedName>
        <fullName evidence="7">MFS transporter</fullName>
    </submittedName>
</protein>
<keyword evidence="4" id="KW-1133">Transmembrane helix</keyword>
<feature type="transmembrane region" description="Helical" evidence="4">
    <location>
        <begin position="192"/>
        <end position="209"/>
    </location>
</feature>
<dbReference type="Proteomes" id="UP000256877">
    <property type="component" value="Unassembled WGS sequence"/>
</dbReference>
<accession>A0A371R6T3</accession>
<dbReference type="GO" id="GO:0022857">
    <property type="term" value="F:transmembrane transporter activity"/>
    <property type="evidence" value="ECO:0007669"/>
    <property type="project" value="InterPro"/>
</dbReference>
<name>A0A371R6T3_9CREN</name>
<feature type="transmembrane region" description="Helical" evidence="4">
    <location>
        <begin position="132"/>
        <end position="150"/>
    </location>
</feature>
<sequence>MISRGLNLFPLVLLSRGVYSLMWFFLAPVLPAILREFRVDPAYAGLLPAAFIIGAAVTQIPASYLGAVYGHDKVAGLGMLIFGVSSALLPLSPSWEWLLLLRAVGGVGAGLFFSTAGAVLIALRPRAVGSALGWYNASFNIGAFVGYYWGFVASAIGWRAAIALPGLLSAALGVLLLRGVGIKTSTSISRSALIYGLASFPFWGAVYAANNLTATWLHLFKGISEDLAGALSSAAMISGFFGGFVGRLYDRVKRKSHLLIGAPILAALGYITIPSAPLEVIPILVFLYGISFNAYITSVYATASKRAENPASALAVINVLNMALGLHFSYAFSWLMTQWAKAPWLMLSALALLSAFSTYIVINRLKIY</sequence>
<dbReference type="InterPro" id="IPR011701">
    <property type="entry name" value="MFS"/>
</dbReference>
<dbReference type="GO" id="GO:0005886">
    <property type="term" value="C:plasma membrane"/>
    <property type="evidence" value="ECO:0007669"/>
    <property type="project" value="UniProtKB-SubCell"/>
</dbReference>
<keyword evidence="4" id="KW-0472">Membrane</keyword>
<feature type="transmembrane region" description="Helical" evidence="4">
    <location>
        <begin position="46"/>
        <end position="67"/>
    </location>
</feature>
<dbReference type="InterPro" id="IPR036259">
    <property type="entry name" value="MFS_trans_sf"/>
</dbReference>
<organism evidence="7 8">
    <name type="scientific">Pyrobaculum aerophilum</name>
    <dbReference type="NCBI Taxonomy" id="13773"/>
    <lineage>
        <taxon>Archaea</taxon>
        <taxon>Thermoproteota</taxon>
        <taxon>Thermoprotei</taxon>
        <taxon>Thermoproteales</taxon>
        <taxon>Thermoproteaceae</taxon>
        <taxon>Pyrobaculum</taxon>
    </lineage>
</organism>
<evidence type="ECO:0000313" key="9">
    <source>
        <dbReference type="Proteomes" id="UP000257123"/>
    </source>
</evidence>
<feature type="domain" description="Major facilitator superfamily (MFS) profile" evidence="5">
    <location>
        <begin position="1"/>
        <end position="368"/>
    </location>
</feature>
<dbReference type="PANTHER" id="PTHR43271">
    <property type="entry name" value="BLL2771 PROTEIN"/>
    <property type="match status" value="1"/>
</dbReference>
<dbReference type="AlphaFoldDB" id="A0A371R6T3"/>
<keyword evidence="2" id="KW-0813">Transport</keyword>
<feature type="transmembrane region" description="Helical" evidence="4">
    <location>
        <begin position="97"/>
        <end position="123"/>
    </location>
</feature>
<feature type="transmembrane region" description="Helical" evidence="4">
    <location>
        <begin position="256"/>
        <end position="274"/>
    </location>
</feature>
<evidence type="ECO:0000313" key="8">
    <source>
        <dbReference type="Proteomes" id="UP000256877"/>
    </source>
</evidence>
<feature type="transmembrane region" description="Helical" evidence="4">
    <location>
        <begin position="74"/>
        <end position="91"/>
    </location>
</feature>
<feature type="transmembrane region" description="Helical" evidence="4">
    <location>
        <begin position="156"/>
        <end position="180"/>
    </location>
</feature>
<gene>
    <name evidence="6" type="ORF">CGL51_06810</name>
    <name evidence="7" type="ORF">CGL52_01255</name>
</gene>
<dbReference type="EMBL" id="NMUF01000002">
    <property type="protein sequence ID" value="RFB00243.1"/>
    <property type="molecule type" value="Genomic_DNA"/>
</dbReference>
<dbReference type="Pfam" id="PF07690">
    <property type="entry name" value="MFS_1"/>
    <property type="match status" value="1"/>
</dbReference>
<dbReference type="PROSITE" id="PS50850">
    <property type="entry name" value="MFS"/>
    <property type="match status" value="1"/>
</dbReference>
<feature type="transmembrane region" description="Helical" evidence="4">
    <location>
        <begin position="280"/>
        <end position="301"/>
    </location>
</feature>
<feature type="transmembrane region" description="Helical" evidence="4">
    <location>
        <begin position="229"/>
        <end position="249"/>
    </location>
</feature>
<reference evidence="8 9" key="1">
    <citation type="submission" date="2017-07" db="EMBL/GenBank/DDBJ databases">
        <title>Draft genome sequence of aerobic hyperthermophilic archaea, Pyrobaculum aerophilum YKB31 and YKB32.</title>
        <authorList>
            <person name="Mochizuki T."/>
            <person name="Berliner A.J."/>
            <person name="Yoshida-Takashima Y."/>
            <person name="Takaki Y."/>
            <person name="Nunoura T."/>
            <person name="Takai K."/>
        </authorList>
    </citation>
    <scope>NUCLEOTIDE SEQUENCE [LARGE SCALE GENOMIC DNA]</scope>
    <source>
        <strain evidence="6 9">YKB31</strain>
        <strain evidence="7 8">YKB32</strain>
    </source>
</reference>
<evidence type="ECO:0000256" key="1">
    <source>
        <dbReference type="ARBA" id="ARBA00004651"/>
    </source>
</evidence>
<dbReference type="Gene3D" id="1.20.1250.20">
    <property type="entry name" value="MFS general substrate transporter like domains"/>
    <property type="match status" value="2"/>
</dbReference>
<evidence type="ECO:0000256" key="2">
    <source>
        <dbReference type="ARBA" id="ARBA00022448"/>
    </source>
</evidence>
<dbReference type="EMBL" id="NMUE01000018">
    <property type="protein sequence ID" value="RFA95848.1"/>
    <property type="molecule type" value="Genomic_DNA"/>
</dbReference>
<evidence type="ECO:0000256" key="3">
    <source>
        <dbReference type="ARBA" id="ARBA00022475"/>
    </source>
</evidence>
<keyword evidence="3" id="KW-1003">Cell membrane</keyword>
<dbReference type="RefSeq" id="WP_116421176.1">
    <property type="nucleotide sequence ID" value="NZ_NMUE01000018.1"/>
</dbReference>
<proteinExistence type="predicted"/>
<evidence type="ECO:0000256" key="4">
    <source>
        <dbReference type="SAM" id="Phobius"/>
    </source>
</evidence>
<feature type="transmembrane region" description="Helical" evidence="4">
    <location>
        <begin position="342"/>
        <end position="362"/>
    </location>
</feature>
<feature type="transmembrane region" description="Helical" evidence="4">
    <location>
        <begin position="12"/>
        <end position="34"/>
    </location>
</feature>
<feature type="transmembrane region" description="Helical" evidence="4">
    <location>
        <begin position="313"/>
        <end position="336"/>
    </location>
</feature>
<dbReference type="InterPro" id="IPR020846">
    <property type="entry name" value="MFS_dom"/>
</dbReference>
<dbReference type="PANTHER" id="PTHR43271:SF2">
    <property type="entry name" value="BLL2771 PROTEIN"/>
    <property type="match status" value="1"/>
</dbReference>
<comment type="caution">
    <text evidence="7">The sequence shown here is derived from an EMBL/GenBank/DDBJ whole genome shotgun (WGS) entry which is preliminary data.</text>
</comment>
<dbReference type="Proteomes" id="UP000257123">
    <property type="component" value="Unassembled WGS sequence"/>
</dbReference>
<comment type="subcellular location">
    <subcellularLocation>
        <location evidence="1">Cell membrane</location>
        <topology evidence="1">Multi-pass membrane protein</topology>
    </subcellularLocation>
</comment>
<keyword evidence="4" id="KW-0812">Transmembrane</keyword>
<evidence type="ECO:0000313" key="6">
    <source>
        <dbReference type="EMBL" id="RFA95848.1"/>
    </source>
</evidence>
<dbReference type="SUPFAM" id="SSF103473">
    <property type="entry name" value="MFS general substrate transporter"/>
    <property type="match status" value="1"/>
</dbReference>
<evidence type="ECO:0000259" key="5">
    <source>
        <dbReference type="PROSITE" id="PS50850"/>
    </source>
</evidence>
<evidence type="ECO:0000313" key="7">
    <source>
        <dbReference type="EMBL" id="RFB00243.1"/>
    </source>
</evidence>